<dbReference type="InterPro" id="IPR000905">
    <property type="entry name" value="Gcp-like_dom"/>
</dbReference>
<organism evidence="2">
    <name type="scientific">Gordonia amarae</name>
    <dbReference type="NCBI Taxonomy" id="36821"/>
    <lineage>
        <taxon>Bacteria</taxon>
        <taxon>Bacillati</taxon>
        <taxon>Actinomycetota</taxon>
        <taxon>Actinomycetes</taxon>
        <taxon>Mycobacteriales</taxon>
        <taxon>Gordoniaceae</taxon>
        <taxon>Gordonia</taxon>
    </lineage>
</organism>
<dbReference type="SUPFAM" id="SSF53067">
    <property type="entry name" value="Actin-like ATPase domain"/>
    <property type="match status" value="2"/>
</dbReference>
<dbReference type="Pfam" id="PF00814">
    <property type="entry name" value="TsaD"/>
    <property type="match status" value="1"/>
</dbReference>
<protein>
    <submittedName>
        <fullName evidence="2">tRNA (Adenosine(37)-N6)-threonylcarbamoyltransferase complex dimerization subunit type 1 TsaB</fullName>
    </submittedName>
</protein>
<dbReference type="RefSeq" id="WP_005185839.1">
    <property type="nucleotide sequence ID" value="NZ_CP045804.1"/>
</dbReference>
<dbReference type="NCBIfam" id="TIGR03725">
    <property type="entry name" value="T6A_YeaZ"/>
    <property type="match status" value="1"/>
</dbReference>
<proteinExistence type="predicted"/>
<dbReference type="InterPro" id="IPR022496">
    <property type="entry name" value="T6A_TsaB"/>
</dbReference>
<gene>
    <name evidence="2" type="primary">tsaB</name>
    <name evidence="2" type="ORF">GII30_07385</name>
</gene>
<accession>A0A857KVR4</accession>
<evidence type="ECO:0000313" key="2">
    <source>
        <dbReference type="EMBL" id="QHN39018.1"/>
    </source>
</evidence>
<dbReference type="Gene3D" id="3.30.420.40">
    <property type="match status" value="1"/>
</dbReference>
<dbReference type="InterPro" id="IPR043129">
    <property type="entry name" value="ATPase_NBD"/>
</dbReference>
<dbReference type="GO" id="GO:0002949">
    <property type="term" value="P:tRNA threonylcarbamoyladenosine modification"/>
    <property type="evidence" value="ECO:0007669"/>
    <property type="project" value="InterPro"/>
</dbReference>
<name>A0A857KVR4_9ACTN</name>
<dbReference type="EMBL" id="CP045810">
    <property type="protein sequence ID" value="QHN39018.1"/>
    <property type="molecule type" value="Genomic_DNA"/>
</dbReference>
<reference evidence="2" key="1">
    <citation type="journal article" date="2021" name="Nat. Microbiol.">
        <title>Cocultivation of an ultrasmall environmental parasitic bacterium with lytic ability against bacteria associated with wastewater foams.</title>
        <authorList>
            <person name="Batinovic S."/>
            <person name="Rose J.J.A."/>
            <person name="Ratcliffe J."/>
            <person name="Seviour R.J."/>
            <person name="Petrovski S."/>
        </authorList>
    </citation>
    <scope>NUCLEOTIDE SEQUENCE</scope>
    <source>
        <strain evidence="2">CON44</strain>
    </source>
</reference>
<dbReference type="AlphaFoldDB" id="A0A857KVR4"/>
<sequence>MTDAAATTVLVLDTATDSVVTGVAAIAGTEVTVLASRSISDHRRHAELLTTLMGEVLGESGVGGSGLAAVVVGCGPGPFTGLRVGMATAAAFADALGLPAYGVCSLDALAAQVRHDRPEAASVAVISDARRREVYWARYDNGDRVAGPAVAAPAAVIDEVAGAEVAAGSPAHIEAVGLTVDAEAPTVPTVFGLAAAACPAITAGAVPESLVPLYLRRPDAVERQRPAKAALR</sequence>
<dbReference type="PANTHER" id="PTHR11735:SF11">
    <property type="entry name" value="TRNA THREONYLCARBAMOYLADENOSINE BIOSYNTHESIS PROTEIN TSAB"/>
    <property type="match status" value="1"/>
</dbReference>
<evidence type="ECO:0000259" key="1">
    <source>
        <dbReference type="Pfam" id="PF00814"/>
    </source>
</evidence>
<feature type="domain" description="Gcp-like" evidence="1">
    <location>
        <begin position="36"/>
        <end position="166"/>
    </location>
</feature>
<dbReference type="GO" id="GO:0005829">
    <property type="term" value="C:cytosol"/>
    <property type="evidence" value="ECO:0007669"/>
    <property type="project" value="TreeGrafter"/>
</dbReference>
<dbReference type="PANTHER" id="PTHR11735">
    <property type="entry name" value="TRNA N6-ADENOSINE THREONYLCARBAMOYLTRANSFERASE"/>
    <property type="match status" value="1"/>
</dbReference>